<evidence type="ECO:0000313" key="10">
    <source>
        <dbReference type="EMBL" id="QIG43228.1"/>
    </source>
</evidence>
<comment type="pathway">
    <text evidence="8">Protein modification; lipoprotein biosynthesis (N-acyl transfer).</text>
</comment>
<comment type="caution">
    <text evidence="8">Lacks conserved residue(s) required for the propagation of feature annotation.</text>
</comment>
<feature type="transmembrane region" description="Helical" evidence="8">
    <location>
        <begin position="145"/>
        <end position="169"/>
    </location>
</feature>
<comment type="catalytic activity">
    <reaction evidence="8">
        <text>N-terminal S-1,2-diacyl-sn-glyceryl-L-cysteinyl-[lipoprotein] + a glycerophospholipid = N-acyl-S-1,2-diacyl-sn-glyceryl-L-cysteinyl-[lipoprotein] + a 2-acyl-sn-glycero-3-phospholipid + H(+)</text>
        <dbReference type="Rhea" id="RHEA:48228"/>
        <dbReference type="Rhea" id="RHEA-COMP:14681"/>
        <dbReference type="Rhea" id="RHEA-COMP:14684"/>
        <dbReference type="ChEBI" id="CHEBI:15378"/>
        <dbReference type="ChEBI" id="CHEBI:136912"/>
        <dbReference type="ChEBI" id="CHEBI:140656"/>
        <dbReference type="ChEBI" id="CHEBI:140657"/>
        <dbReference type="ChEBI" id="CHEBI:140660"/>
        <dbReference type="EC" id="2.3.1.269"/>
    </reaction>
</comment>
<accession>A0A6G6WD24</accession>
<dbReference type="KEGG" id="nano:G5V58_11100"/>
<keyword evidence="5 8" id="KW-1133">Transmembrane helix</keyword>
<evidence type="ECO:0000256" key="1">
    <source>
        <dbReference type="ARBA" id="ARBA00004651"/>
    </source>
</evidence>
<reference evidence="10 11" key="1">
    <citation type="submission" date="2020-02" db="EMBL/GenBank/DDBJ databases">
        <title>Full genome sequence of Nocardioides sp. R-3366.</title>
        <authorList>
            <person name="Im W.-T."/>
        </authorList>
    </citation>
    <scope>NUCLEOTIDE SEQUENCE [LARGE SCALE GENOMIC DNA]</scope>
    <source>
        <strain evidence="10 11">R-3366</strain>
    </source>
</reference>
<dbReference type="CDD" id="cd07571">
    <property type="entry name" value="ALP_N-acyl_transferase"/>
    <property type="match status" value="1"/>
</dbReference>
<dbReference type="UniPathway" id="UPA00666"/>
<dbReference type="Gene3D" id="3.60.110.10">
    <property type="entry name" value="Carbon-nitrogen hydrolase"/>
    <property type="match status" value="1"/>
</dbReference>
<proteinExistence type="inferred from homology"/>
<dbReference type="InterPro" id="IPR004563">
    <property type="entry name" value="Apolipo_AcylTrfase"/>
</dbReference>
<dbReference type="PANTHER" id="PTHR38686:SF1">
    <property type="entry name" value="APOLIPOPROTEIN N-ACYLTRANSFERASE"/>
    <property type="match status" value="1"/>
</dbReference>
<feature type="transmembrane region" description="Helical" evidence="8">
    <location>
        <begin position="181"/>
        <end position="198"/>
    </location>
</feature>
<dbReference type="InterPro" id="IPR036526">
    <property type="entry name" value="C-N_Hydrolase_sf"/>
</dbReference>
<dbReference type="RefSeq" id="WP_165232337.1">
    <property type="nucleotide sequence ID" value="NZ_CP049257.1"/>
</dbReference>
<protein>
    <recommendedName>
        <fullName evidence="8">Apolipoprotein N-acyltransferase</fullName>
        <shortName evidence="8">ALP N-acyltransferase</shortName>
        <ecNumber evidence="8">2.3.1.269</ecNumber>
    </recommendedName>
</protein>
<feature type="transmembrane region" description="Helical" evidence="8">
    <location>
        <begin position="73"/>
        <end position="95"/>
    </location>
</feature>
<comment type="function">
    <text evidence="8">Catalyzes the phospholipid dependent N-acylation of the N-terminal cysteine of apolipoprotein, the last step in lipoprotein maturation.</text>
</comment>
<evidence type="ECO:0000256" key="6">
    <source>
        <dbReference type="ARBA" id="ARBA00023136"/>
    </source>
</evidence>
<dbReference type="SUPFAM" id="SSF56317">
    <property type="entry name" value="Carbon-nitrogen hydrolase"/>
    <property type="match status" value="1"/>
</dbReference>
<comment type="similarity">
    <text evidence="8">Belongs to the CN hydrolase family. Apolipoprotein N-acyltransferase subfamily.</text>
</comment>
<evidence type="ECO:0000256" key="4">
    <source>
        <dbReference type="ARBA" id="ARBA00022692"/>
    </source>
</evidence>
<keyword evidence="10" id="KW-0449">Lipoprotein</keyword>
<keyword evidence="11" id="KW-1185">Reference proteome</keyword>
<dbReference type="AlphaFoldDB" id="A0A6G6WD24"/>
<dbReference type="PROSITE" id="PS50263">
    <property type="entry name" value="CN_HYDROLASE"/>
    <property type="match status" value="1"/>
</dbReference>
<dbReference type="Proteomes" id="UP000502996">
    <property type="component" value="Chromosome"/>
</dbReference>
<evidence type="ECO:0000259" key="9">
    <source>
        <dbReference type="PROSITE" id="PS50263"/>
    </source>
</evidence>
<comment type="subcellular location">
    <subcellularLocation>
        <location evidence="1 8">Cell membrane</location>
        <topology evidence="1 8">Multi-pass membrane protein</topology>
    </subcellularLocation>
</comment>
<keyword evidence="7 8" id="KW-0012">Acyltransferase</keyword>
<evidence type="ECO:0000256" key="7">
    <source>
        <dbReference type="ARBA" id="ARBA00023315"/>
    </source>
</evidence>
<evidence type="ECO:0000256" key="5">
    <source>
        <dbReference type="ARBA" id="ARBA00022989"/>
    </source>
</evidence>
<dbReference type="EMBL" id="CP049257">
    <property type="protein sequence ID" value="QIG43228.1"/>
    <property type="molecule type" value="Genomic_DNA"/>
</dbReference>
<keyword evidence="2 8" id="KW-1003">Cell membrane</keyword>
<dbReference type="EC" id="2.3.1.269" evidence="8"/>
<dbReference type="GO" id="GO:0005886">
    <property type="term" value="C:plasma membrane"/>
    <property type="evidence" value="ECO:0007669"/>
    <property type="project" value="UniProtKB-SubCell"/>
</dbReference>
<dbReference type="InterPro" id="IPR045378">
    <property type="entry name" value="LNT_N"/>
</dbReference>
<keyword evidence="3 8" id="KW-0808">Transferase</keyword>
<evidence type="ECO:0000313" key="11">
    <source>
        <dbReference type="Proteomes" id="UP000502996"/>
    </source>
</evidence>
<keyword evidence="4 8" id="KW-0812">Transmembrane</keyword>
<dbReference type="HAMAP" id="MF_01148">
    <property type="entry name" value="Lnt"/>
    <property type="match status" value="1"/>
</dbReference>
<dbReference type="InterPro" id="IPR003010">
    <property type="entry name" value="C-N_Hydrolase"/>
</dbReference>
<dbReference type="GO" id="GO:0016410">
    <property type="term" value="F:N-acyltransferase activity"/>
    <property type="evidence" value="ECO:0007669"/>
    <property type="project" value="UniProtKB-UniRule"/>
</dbReference>
<feature type="transmembrane region" description="Helical" evidence="8">
    <location>
        <begin position="43"/>
        <end position="61"/>
    </location>
</feature>
<dbReference type="PANTHER" id="PTHR38686">
    <property type="entry name" value="APOLIPOPROTEIN N-ACYLTRANSFERASE"/>
    <property type="match status" value="1"/>
</dbReference>
<gene>
    <name evidence="8 10" type="primary">lnt</name>
    <name evidence="10" type="ORF">G5V58_11100</name>
</gene>
<evidence type="ECO:0000256" key="8">
    <source>
        <dbReference type="HAMAP-Rule" id="MF_01148"/>
    </source>
</evidence>
<evidence type="ECO:0000256" key="3">
    <source>
        <dbReference type="ARBA" id="ARBA00022679"/>
    </source>
</evidence>
<feature type="domain" description="CN hydrolase" evidence="9">
    <location>
        <begin position="209"/>
        <end position="465"/>
    </location>
</feature>
<dbReference type="Pfam" id="PF00795">
    <property type="entry name" value="CN_hydrolase"/>
    <property type="match status" value="1"/>
</dbReference>
<organism evidence="10 11">
    <name type="scientific">Nocardioides anomalus</name>
    <dbReference type="NCBI Taxonomy" id="2712223"/>
    <lineage>
        <taxon>Bacteria</taxon>
        <taxon>Bacillati</taxon>
        <taxon>Actinomycetota</taxon>
        <taxon>Actinomycetes</taxon>
        <taxon>Propionibacteriales</taxon>
        <taxon>Nocardioidaceae</taxon>
        <taxon>Nocardioides</taxon>
    </lineage>
</organism>
<dbReference type="NCBIfam" id="TIGR00546">
    <property type="entry name" value="lnt"/>
    <property type="match status" value="1"/>
</dbReference>
<evidence type="ECO:0000256" key="2">
    <source>
        <dbReference type="ARBA" id="ARBA00022475"/>
    </source>
</evidence>
<dbReference type="GO" id="GO:0042158">
    <property type="term" value="P:lipoprotein biosynthetic process"/>
    <property type="evidence" value="ECO:0007669"/>
    <property type="project" value="UniProtKB-UniRule"/>
</dbReference>
<dbReference type="Pfam" id="PF20154">
    <property type="entry name" value="LNT_N"/>
    <property type="match status" value="1"/>
</dbReference>
<name>A0A6G6WD24_9ACTN</name>
<keyword evidence="6 8" id="KW-0472">Membrane</keyword>
<sequence length="521" mass="55811">MLKRALLAACAGLLLSVAFEPLALPWVIPVAVAGFVLTTRGVTLRRGFVVGLVFGAAFYFTHIFWMRAVGVPAWIALATLEALFYGLLGSVSALFQRRLAWWPLLFAAAWTAMEVVRSGWPLSGMPWGRLAFAVIDTPVAQALPYAGAVGVSFLLALLGALLAWLVGGLHAGSPQAARRPAAAVCLVALVALLAAPVIRPWSFHADGEVTVAAVQGDVPGRGDDILYDFRQVTANHVDATVDLARDVADGTVARPDFVLWPENSTATDPFNDAETHEGILRASEAIGVPILVGAIVDGPERGQVLNQGIVWDPVTGAGERYTKRHPVPFGEYIPARALFTRYQFFDRLRDVGRDMLSGTRDEPLRIGGLEVADAICFDIAYDDGLVAQLQRGAQLLVVQSSNATFIRTDQIDQQFAITRVRALETGRWVAVATTNGVSGIIAPDGDVVDTADPRTRAVLTRTVGLSDQLTPAVRLGAWTGRAAELLTVLGLALALLPYRRRDQDTTATPLEEREPTTVGGA</sequence>